<evidence type="ECO:0000313" key="3">
    <source>
        <dbReference type="EMBL" id="GER68713.1"/>
    </source>
</evidence>
<keyword evidence="1" id="KW-0812">Transmembrane</keyword>
<evidence type="ECO:0000313" key="4">
    <source>
        <dbReference type="Proteomes" id="UP000391919"/>
    </source>
</evidence>
<feature type="transmembrane region" description="Helical" evidence="1">
    <location>
        <begin position="88"/>
        <end position="118"/>
    </location>
</feature>
<dbReference type="NCBIfam" id="NF037970">
    <property type="entry name" value="vanZ_1"/>
    <property type="match status" value="1"/>
</dbReference>
<dbReference type="InterPro" id="IPR006976">
    <property type="entry name" value="VanZ-like"/>
</dbReference>
<keyword evidence="1" id="KW-0472">Membrane</keyword>
<evidence type="ECO:0000256" key="1">
    <source>
        <dbReference type="SAM" id="Phobius"/>
    </source>
</evidence>
<dbReference type="AlphaFoldDB" id="A0A5J4JA40"/>
<protein>
    <recommendedName>
        <fullName evidence="2">VanZ-like domain-containing protein</fullName>
    </recommendedName>
</protein>
<organism evidence="3 4">
    <name type="scientific">Weizmannia acidilactici</name>
    <dbReference type="NCBI Taxonomy" id="2607726"/>
    <lineage>
        <taxon>Bacteria</taxon>
        <taxon>Bacillati</taxon>
        <taxon>Bacillota</taxon>
        <taxon>Bacilli</taxon>
        <taxon>Bacillales</taxon>
        <taxon>Bacillaceae</taxon>
        <taxon>Heyndrickxia</taxon>
    </lineage>
</organism>
<comment type="caution">
    <text evidence="3">The sequence shown here is derived from an EMBL/GenBank/DDBJ whole genome shotgun (WGS) entry which is preliminary data.</text>
</comment>
<keyword evidence="4" id="KW-1185">Reference proteome</keyword>
<dbReference type="EMBL" id="BKZQ01000001">
    <property type="protein sequence ID" value="GER68713.1"/>
    <property type="molecule type" value="Genomic_DNA"/>
</dbReference>
<feature type="domain" description="VanZ-like" evidence="2">
    <location>
        <begin position="12"/>
        <end position="154"/>
    </location>
</feature>
<proteinExistence type="predicted"/>
<sequence length="163" mass="18508">MLMKKKQNAVLFAVLSILFMAVMFAFSNQPYKEQDMRPELEKLIHLNAGSLPKVEFYYGGALVTSTLPYDFIEFWIRKACHVMEYMVLTLLVLFTLRMASVPTRYAVPAGFLASFIYANLDEWHQTFISGRTGHFIDVVTFDSFGILAGICLFVGIARARGTK</sequence>
<gene>
    <name evidence="3" type="ORF">BpJC7_00160</name>
</gene>
<keyword evidence="1" id="KW-1133">Transmembrane helix</keyword>
<dbReference type="InterPro" id="IPR016747">
    <property type="entry name" value="Phosphotransbutyrylase"/>
</dbReference>
<dbReference type="PIRSF" id="PIRSF019083">
    <property type="entry name" value="UCP019083_VanZ"/>
    <property type="match status" value="1"/>
</dbReference>
<reference evidence="3 4" key="1">
    <citation type="submission" date="2019-09" db="EMBL/GenBank/DDBJ databases">
        <title>Draft genome sequence of Bacillus sp. JC-7.</title>
        <authorList>
            <person name="Tanaka N."/>
            <person name="Shiwa Y."/>
            <person name="Fujita N."/>
            <person name="Tanasupawat S."/>
        </authorList>
    </citation>
    <scope>NUCLEOTIDE SEQUENCE [LARGE SCALE GENOMIC DNA]</scope>
    <source>
        <strain evidence="3 4">JC-7</strain>
    </source>
</reference>
<name>A0A5J4JA40_9BACI</name>
<accession>A0A5J4JA40</accession>
<feature type="transmembrane region" description="Helical" evidence="1">
    <location>
        <begin position="138"/>
        <end position="157"/>
    </location>
</feature>
<dbReference type="Pfam" id="PF04892">
    <property type="entry name" value="VanZ"/>
    <property type="match status" value="1"/>
</dbReference>
<dbReference type="Proteomes" id="UP000391919">
    <property type="component" value="Unassembled WGS sequence"/>
</dbReference>
<evidence type="ECO:0000259" key="2">
    <source>
        <dbReference type="Pfam" id="PF04892"/>
    </source>
</evidence>